<feature type="region of interest" description="Disordered" evidence="1">
    <location>
        <begin position="49"/>
        <end position="71"/>
    </location>
</feature>
<sequence length="71" mass="7747">MELLAPKSSSSLLLSHREVGDMATTELGLTEAKSKPLRSGRRGSWWVSRRGAVGRHGTEAGRRRSGRRGAM</sequence>
<reference evidence="2" key="2">
    <citation type="journal article" date="2015" name="Data Brief">
        <title>Shoot transcriptome of the giant reed, Arundo donax.</title>
        <authorList>
            <person name="Barrero R.A."/>
            <person name="Guerrero F.D."/>
            <person name="Moolhuijzen P."/>
            <person name="Goolsby J.A."/>
            <person name="Tidwell J."/>
            <person name="Bellgard S.E."/>
            <person name="Bellgard M.I."/>
        </authorList>
    </citation>
    <scope>NUCLEOTIDE SEQUENCE</scope>
    <source>
        <tissue evidence="2">Shoot tissue taken approximately 20 cm above the soil surface</tissue>
    </source>
</reference>
<proteinExistence type="predicted"/>
<organism evidence="2">
    <name type="scientific">Arundo donax</name>
    <name type="common">Giant reed</name>
    <name type="synonym">Donax arundinaceus</name>
    <dbReference type="NCBI Taxonomy" id="35708"/>
    <lineage>
        <taxon>Eukaryota</taxon>
        <taxon>Viridiplantae</taxon>
        <taxon>Streptophyta</taxon>
        <taxon>Embryophyta</taxon>
        <taxon>Tracheophyta</taxon>
        <taxon>Spermatophyta</taxon>
        <taxon>Magnoliopsida</taxon>
        <taxon>Liliopsida</taxon>
        <taxon>Poales</taxon>
        <taxon>Poaceae</taxon>
        <taxon>PACMAD clade</taxon>
        <taxon>Arundinoideae</taxon>
        <taxon>Arundineae</taxon>
        <taxon>Arundo</taxon>
    </lineage>
</organism>
<reference evidence="2" key="1">
    <citation type="submission" date="2014-09" db="EMBL/GenBank/DDBJ databases">
        <authorList>
            <person name="Magalhaes I.L.F."/>
            <person name="Oliveira U."/>
            <person name="Santos F.R."/>
            <person name="Vidigal T.H.D.A."/>
            <person name="Brescovit A.D."/>
            <person name="Santos A.J."/>
        </authorList>
    </citation>
    <scope>NUCLEOTIDE SEQUENCE</scope>
    <source>
        <tissue evidence="2">Shoot tissue taken approximately 20 cm above the soil surface</tissue>
    </source>
</reference>
<name>A0A0A8XWL4_ARUDO</name>
<dbReference type="EMBL" id="GBRH01279619">
    <property type="protein sequence ID" value="JAD18276.1"/>
    <property type="molecule type" value="Transcribed_RNA"/>
</dbReference>
<dbReference type="AlphaFoldDB" id="A0A0A8XWL4"/>
<protein>
    <submittedName>
        <fullName evidence="2">Uncharacterized protein</fullName>
    </submittedName>
</protein>
<accession>A0A0A8XWL4</accession>
<evidence type="ECO:0000313" key="2">
    <source>
        <dbReference type="EMBL" id="JAD18276.1"/>
    </source>
</evidence>
<evidence type="ECO:0000256" key="1">
    <source>
        <dbReference type="SAM" id="MobiDB-lite"/>
    </source>
</evidence>